<sequence length="95" mass="10370">MVGHDGGMMDGGMMGMMGGWMLLWALVGVALLVVAVLAATWLVKHRSPARPGMAPSLPGERDEVASAQELLRRRYAAGEIDREEYLRMQRDLSGD</sequence>
<dbReference type="EMBL" id="JAVREI010000004">
    <property type="protein sequence ID" value="MDT0276087.1"/>
    <property type="molecule type" value="Genomic_DNA"/>
</dbReference>
<evidence type="ECO:0000313" key="2">
    <source>
        <dbReference type="Proteomes" id="UP001183222"/>
    </source>
</evidence>
<accession>A0ABU2K7A9</accession>
<keyword evidence="2" id="KW-1185">Reference proteome</keyword>
<proteinExistence type="predicted"/>
<reference evidence="2" key="1">
    <citation type="submission" date="2023-07" db="EMBL/GenBank/DDBJ databases">
        <title>30 novel species of actinomycetes from the DSMZ collection.</title>
        <authorList>
            <person name="Nouioui I."/>
        </authorList>
    </citation>
    <scope>NUCLEOTIDE SEQUENCE [LARGE SCALE GENOMIC DNA]</scope>
    <source>
        <strain evidence="2">DSM 46792</strain>
    </source>
</reference>
<protein>
    <recommendedName>
        <fullName evidence="3">SHOCT domain-containing protein</fullName>
    </recommendedName>
</protein>
<evidence type="ECO:0000313" key="1">
    <source>
        <dbReference type="EMBL" id="MDT0276087.1"/>
    </source>
</evidence>
<dbReference type="Proteomes" id="UP001183222">
    <property type="component" value="Unassembled WGS sequence"/>
</dbReference>
<dbReference type="RefSeq" id="WP_311344908.1">
    <property type="nucleotide sequence ID" value="NZ_JAVREI010000004.1"/>
</dbReference>
<comment type="caution">
    <text evidence="1">The sequence shown here is derived from an EMBL/GenBank/DDBJ whole genome shotgun (WGS) entry which is preliminary data.</text>
</comment>
<gene>
    <name evidence="1" type="ORF">RM425_09265</name>
</gene>
<organism evidence="1 2">
    <name type="scientific">Blastococcus goldschmidtiae</name>
    <dbReference type="NCBI Taxonomy" id="3075546"/>
    <lineage>
        <taxon>Bacteria</taxon>
        <taxon>Bacillati</taxon>
        <taxon>Actinomycetota</taxon>
        <taxon>Actinomycetes</taxon>
        <taxon>Geodermatophilales</taxon>
        <taxon>Geodermatophilaceae</taxon>
        <taxon>Blastococcus</taxon>
    </lineage>
</organism>
<name>A0ABU2K7A9_9ACTN</name>
<evidence type="ECO:0008006" key="3">
    <source>
        <dbReference type="Google" id="ProtNLM"/>
    </source>
</evidence>